<keyword evidence="11" id="KW-1185">Reference proteome</keyword>
<proteinExistence type="inferred from homology"/>
<dbReference type="Pfam" id="PF04689">
    <property type="entry name" value="S1FA"/>
    <property type="match status" value="1"/>
</dbReference>
<keyword evidence="9" id="KW-0472">Membrane</keyword>
<evidence type="ECO:0000256" key="3">
    <source>
        <dbReference type="ARBA" id="ARBA00007382"/>
    </source>
</evidence>
<gene>
    <name evidence="10" type="ORF">PanWU01x14_337430</name>
</gene>
<dbReference type="EMBL" id="JXTB01000617">
    <property type="protein sequence ID" value="PON35304.1"/>
    <property type="molecule type" value="Genomic_DNA"/>
</dbReference>
<comment type="similarity">
    <text evidence="3">Belongs to the S1FA transcription factor family.</text>
</comment>
<keyword evidence="9" id="KW-0812">Transmembrane</keyword>
<evidence type="ECO:0000256" key="4">
    <source>
        <dbReference type="ARBA" id="ARBA00022491"/>
    </source>
</evidence>
<dbReference type="GO" id="GO:0005634">
    <property type="term" value="C:nucleus"/>
    <property type="evidence" value="ECO:0007669"/>
    <property type="project" value="UniProtKB-SubCell"/>
</dbReference>
<evidence type="ECO:0000313" key="10">
    <source>
        <dbReference type="EMBL" id="PON35304.1"/>
    </source>
</evidence>
<dbReference type="InterPro" id="IPR006779">
    <property type="entry name" value="S1FA_DNA-bd"/>
</dbReference>
<dbReference type="GO" id="GO:0006355">
    <property type="term" value="P:regulation of DNA-templated transcription"/>
    <property type="evidence" value="ECO:0007669"/>
    <property type="project" value="InterPro"/>
</dbReference>
<dbReference type="AlphaFoldDB" id="A0A2P5AFK5"/>
<feature type="transmembrane region" description="Helical" evidence="9">
    <location>
        <begin position="153"/>
        <end position="176"/>
    </location>
</feature>
<protein>
    <submittedName>
        <fullName evidence="10">DNA binding protein S1FA</fullName>
    </submittedName>
</protein>
<keyword evidence="8" id="KW-0539">Nucleus</keyword>
<comment type="subcellular location">
    <subcellularLocation>
        <location evidence="2">Nucleus</location>
    </subcellularLocation>
</comment>
<evidence type="ECO:0000256" key="6">
    <source>
        <dbReference type="ARBA" id="ARBA00023125"/>
    </source>
</evidence>
<keyword evidence="4" id="KW-0678">Repressor</keyword>
<sequence length="257" mass="29084">MWITLDYVVVLDKIVDDYDLCSNFQFRIPGASLRPYLFPSRCNLYDVPAGLYAGHGSLSPESEFLSQVVEQDVLEDVRAMMELASVPQQADPEQDLPMQQQCFGIDYPFDEAWSSFLFILVALKLVQRRSYFIQREGTLIKNAKAEGLNARSIVLLIVIGLLLIFLVSNYALYMYAQTNLPPRKKKPPSQKKLKRDRFKQGLSAPGEGRIMLLGIRERENQTVVACLTSVSKWASGVYHALNNFFGVSLPFFLACLV</sequence>
<keyword evidence="9" id="KW-1133">Transmembrane helix</keyword>
<dbReference type="GO" id="GO:0003677">
    <property type="term" value="F:DNA binding"/>
    <property type="evidence" value="ECO:0007669"/>
    <property type="project" value="UniProtKB-KW"/>
</dbReference>
<dbReference type="PANTHER" id="PTHR35298:SF11">
    <property type="entry name" value="DNA-BINDING PROTEIN S1FA1-RELATED"/>
    <property type="match status" value="1"/>
</dbReference>
<evidence type="ECO:0000256" key="1">
    <source>
        <dbReference type="ARBA" id="ARBA00002946"/>
    </source>
</evidence>
<keyword evidence="7" id="KW-0804">Transcription</keyword>
<evidence type="ECO:0000256" key="7">
    <source>
        <dbReference type="ARBA" id="ARBA00023163"/>
    </source>
</evidence>
<reference evidence="11" key="1">
    <citation type="submission" date="2016-06" db="EMBL/GenBank/DDBJ databases">
        <title>Parallel loss of symbiosis genes in relatives of nitrogen-fixing non-legume Parasponia.</title>
        <authorList>
            <person name="Van Velzen R."/>
            <person name="Holmer R."/>
            <person name="Bu F."/>
            <person name="Rutten L."/>
            <person name="Van Zeijl A."/>
            <person name="Liu W."/>
            <person name="Santuari L."/>
            <person name="Cao Q."/>
            <person name="Sharma T."/>
            <person name="Shen D."/>
            <person name="Roswanjaya Y."/>
            <person name="Wardhani T."/>
            <person name="Kalhor M.S."/>
            <person name="Jansen J."/>
            <person name="Van den Hoogen J."/>
            <person name="Gungor B."/>
            <person name="Hartog M."/>
            <person name="Hontelez J."/>
            <person name="Verver J."/>
            <person name="Yang W.-C."/>
            <person name="Schijlen E."/>
            <person name="Repin R."/>
            <person name="Schilthuizen M."/>
            <person name="Schranz E."/>
            <person name="Heidstra R."/>
            <person name="Miyata K."/>
            <person name="Fedorova E."/>
            <person name="Kohlen W."/>
            <person name="Bisseling T."/>
            <person name="Smit S."/>
            <person name="Geurts R."/>
        </authorList>
    </citation>
    <scope>NUCLEOTIDE SEQUENCE [LARGE SCALE GENOMIC DNA]</scope>
    <source>
        <strain evidence="11">cv. WU1-14</strain>
    </source>
</reference>
<name>A0A2P5AFK5_PARAD</name>
<comment type="caution">
    <text evidence="10">The sequence shown here is derived from an EMBL/GenBank/DDBJ whole genome shotgun (WGS) entry which is preliminary data.</text>
</comment>
<dbReference type="Proteomes" id="UP000237105">
    <property type="component" value="Unassembled WGS sequence"/>
</dbReference>
<evidence type="ECO:0000256" key="2">
    <source>
        <dbReference type="ARBA" id="ARBA00004123"/>
    </source>
</evidence>
<keyword evidence="6" id="KW-0238">DNA-binding</keyword>
<comment type="function">
    <text evidence="1">DNA-binding protein that specifically recognizes a negative element (S1F) within the RPS1 promoter.</text>
</comment>
<keyword evidence="5" id="KW-0805">Transcription regulation</keyword>
<evidence type="ECO:0000256" key="8">
    <source>
        <dbReference type="ARBA" id="ARBA00023242"/>
    </source>
</evidence>
<dbReference type="PANTHER" id="PTHR35298">
    <property type="entry name" value="DNA-BINDING PROTEIN S1FA2"/>
    <property type="match status" value="1"/>
</dbReference>
<dbReference type="STRING" id="3476.A0A2P5AFK5"/>
<accession>A0A2P5AFK5</accession>
<evidence type="ECO:0000256" key="9">
    <source>
        <dbReference type="SAM" id="Phobius"/>
    </source>
</evidence>
<organism evidence="10 11">
    <name type="scientific">Parasponia andersonii</name>
    <name type="common">Sponia andersonii</name>
    <dbReference type="NCBI Taxonomy" id="3476"/>
    <lineage>
        <taxon>Eukaryota</taxon>
        <taxon>Viridiplantae</taxon>
        <taxon>Streptophyta</taxon>
        <taxon>Embryophyta</taxon>
        <taxon>Tracheophyta</taxon>
        <taxon>Spermatophyta</taxon>
        <taxon>Magnoliopsida</taxon>
        <taxon>eudicotyledons</taxon>
        <taxon>Gunneridae</taxon>
        <taxon>Pentapetalae</taxon>
        <taxon>rosids</taxon>
        <taxon>fabids</taxon>
        <taxon>Rosales</taxon>
        <taxon>Cannabaceae</taxon>
        <taxon>Parasponia</taxon>
    </lineage>
</organism>
<evidence type="ECO:0000313" key="11">
    <source>
        <dbReference type="Proteomes" id="UP000237105"/>
    </source>
</evidence>
<evidence type="ECO:0000256" key="5">
    <source>
        <dbReference type="ARBA" id="ARBA00023015"/>
    </source>
</evidence>